<name>A0A382WZD8_9ZZZZ</name>
<dbReference type="AlphaFoldDB" id="A0A382WZD8"/>
<gene>
    <name evidence="1" type="ORF">METZ01_LOCUS416823</name>
</gene>
<proteinExistence type="predicted"/>
<evidence type="ECO:0000313" key="1">
    <source>
        <dbReference type="EMBL" id="SVD63969.1"/>
    </source>
</evidence>
<organism evidence="1">
    <name type="scientific">marine metagenome</name>
    <dbReference type="NCBI Taxonomy" id="408172"/>
    <lineage>
        <taxon>unclassified sequences</taxon>
        <taxon>metagenomes</taxon>
        <taxon>ecological metagenomes</taxon>
    </lineage>
</organism>
<reference evidence="1" key="1">
    <citation type="submission" date="2018-05" db="EMBL/GenBank/DDBJ databases">
        <authorList>
            <person name="Lanie J.A."/>
            <person name="Ng W.-L."/>
            <person name="Kazmierczak K.M."/>
            <person name="Andrzejewski T.M."/>
            <person name="Davidsen T.M."/>
            <person name="Wayne K.J."/>
            <person name="Tettelin H."/>
            <person name="Glass J.I."/>
            <person name="Rusch D."/>
            <person name="Podicherti R."/>
            <person name="Tsui H.-C.T."/>
            <person name="Winkler M.E."/>
        </authorList>
    </citation>
    <scope>NUCLEOTIDE SEQUENCE</scope>
</reference>
<accession>A0A382WZD8</accession>
<protein>
    <submittedName>
        <fullName evidence="1">Uncharacterized protein</fullName>
    </submittedName>
</protein>
<dbReference type="EMBL" id="UINC01163581">
    <property type="protein sequence ID" value="SVD63969.1"/>
    <property type="molecule type" value="Genomic_DNA"/>
</dbReference>
<sequence length="54" mass="5744">MYVFKICDCGAVSADAKLVKNMNYFTRVKGSVSKAPQSLGWLLPVRGALPAAGI</sequence>